<dbReference type="Pfam" id="PF05699">
    <property type="entry name" value="Dimer_Tnp_hAT"/>
    <property type="match status" value="1"/>
</dbReference>
<dbReference type="GO" id="GO:0046983">
    <property type="term" value="F:protein dimerization activity"/>
    <property type="evidence" value="ECO:0007669"/>
    <property type="project" value="InterPro"/>
</dbReference>
<dbReference type="InterPro" id="IPR012337">
    <property type="entry name" value="RNaseH-like_sf"/>
</dbReference>
<name>A0A822XZ51_NELNU</name>
<evidence type="ECO:0000313" key="2">
    <source>
        <dbReference type="EMBL" id="DAD25003.1"/>
    </source>
</evidence>
<dbReference type="PANTHER" id="PTHR23272:SF184">
    <property type="entry name" value="OS03G0311250 PROTEIN"/>
    <property type="match status" value="1"/>
</dbReference>
<keyword evidence="3" id="KW-1185">Reference proteome</keyword>
<proteinExistence type="predicted"/>
<dbReference type="AlphaFoldDB" id="A0A822XZ51"/>
<organism evidence="2 3">
    <name type="scientific">Nelumbo nucifera</name>
    <name type="common">Sacred lotus</name>
    <dbReference type="NCBI Taxonomy" id="4432"/>
    <lineage>
        <taxon>Eukaryota</taxon>
        <taxon>Viridiplantae</taxon>
        <taxon>Streptophyta</taxon>
        <taxon>Embryophyta</taxon>
        <taxon>Tracheophyta</taxon>
        <taxon>Spermatophyta</taxon>
        <taxon>Magnoliopsida</taxon>
        <taxon>Proteales</taxon>
        <taxon>Nelumbonaceae</taxon>
        <taxon>Nelumbo</taxon>
    </lineage>
</organism>
<dbReference type="SUPFAM" id="SSF53098">
    <property type="entry name" value="Ribonuclease H-like"/>
    <property type="match status" value="1"/>
</dbReference>
<dbReference type="InterPro" id="IPR008906">
    <property type="entry name" value="HATC_C_dom"/>
</dbReference>
<evidence type="ECO:0000259" key="1">
    <source>
        <dbReference type="Pfam" id="PF05699"/>
    </source>
</evidence>
<reference evidence="2 3" key="1">
    <citation type="journal article" date="2020" name="Mol. Biol. Evol.">
        <title>Distinct Expression and Methylation Patterns for Genes with Different Fates following a Single Whole-Genome Duplication in Flowering Plants.</title>
        <authorList>
            <person name="Shi T."/>
            <person name="Rahmani R.S."/>
            <person name="Gugger P.F."/>
            <person name="Wang M."/>
            <person name="Li H."/>
            <person name="Zhang Y."/>
            <person name="Li Z."/>
            <person name="Wang Q."/>
            <person name="Van de Peer Y."/>
            <person name="Marchal K."/>
            <person name="Chen J."/>
        </authorList>
    </citation>
    <scope>NUCLEOTIDE SEQUENCE [LARGE SCALE GENOMIC DNA]</scope>
    <source>
        <tissue evidence="2">Leaf</tissue>
    </source>
</reference>
<dbReference type="EMBL" id="DUZY01000001">
    <property type="protein sequence ID" value="DAD25003.1"/>
    <property type="molecule type" value="Genomic_DNA"/>
</dbReference>
<protein>
    <recommendedName>
        <fullName evidence="1">HAT C-terminal dimerisation domain-containing protein</fullName>
    </recommendedName>
</protein>
<accession>A0A822XZ51</accession>
<comment type="caution">
    <text evidence="2">The sequence shown here is derived from an EMBL/GenBank/DDBJ whole genome shotgun (WGS) entry which is preliminary data.</text>
</comment>
<feature type="domain" description="HAT C-terminal dimerisation" evidence="1">
    <location>
        <begin position="28"/>
        <end position="88"/>
    </location>
</feature>
<evidence type="ECO:0000313" key="3">
    <source>
        <dbReference type="Proteomes" id="UP000607653"/>
    </source>
</evidence>
<gene>
    <name evidence="2" type="ORF">HUJ06_026467</name>
</gene>
<dbReference type="PANTHER" id="PTHR23272">
    <property type="entry name" value="BED FINGER-RELATED"/>
    <property type="match status" value="1"/>
</dbReference>
<dbReference type="Proteomes" id="UP000607653">
    <property type="component" value="Unassembled WGS sequence"/>
</dbReference>
<sequence>MNDSIDSNFFHGYDSFVDDSDDMTMKSELDHYLEKKLLPRDPDFVILAWWKSNEIKYPTLQKIARDILAIPLSTMAFEFAFNAGDRLVFIQTYNVYYHKIEYDSVVNEESVLTTSLSQSSQTT</sequence>